<evidence type="ECO:0000313" key="5">
    <source>
        <dbReference type="Proteomes" id="UP001500200"/>
    </source>
</evidence>
<keyword evidence="1" id="KW-0378">Hydrolase</keyword>
<dbReference type="Gene3D" id="3.40.720.10">
    <property type="entry name" value="Alkaline Phosphatase, subunit A"/>
    <property type="match status" value="2"/>
</dbReference>
<evidence type="ECO:0000256" key="3">
    <source>
        <dbReference type="SAM" id="MobiDB-lite"/>
    </source>
</evidence>
<comment type="caution">
    <text evidence="4">The sequence shown here is derived from an EMBL/GenBank/DDBJ whole genome shotgun (WGS) entry which is preliminary data.</text>
</comment>
<dbReference type="PANTHER" id="PTHR31956:SF1">
    <property type="entry name" value="NON-SPECIFIC PHOSPHOLIPASE C1"/>
    <property type="match status" value="1"/>
</dbReference>
<evidence type="ECO:0000256" key="2">
    <source>
        <dbReference type="ARBA" id="ARBA00023026"/>
    </source>
</evidence>
<protein>
    <submittedName>
        <fullName evidence="4">Alkaline phosphatase family protein</fullName>
    </submittedName>
</protein>
<dbReference type="SUPFAM" id="SSF53649">
    <property type="entry name" value="Alkaline phosphatase-like"/>
    <property type="match status" value="1"/>
</dbReference>
<dbReference type="InterPro" id="IPR017850">
    <property type="entry name" value="Alkaline_phosphatase_core_sf"/>
</dbReference>
<name>A0ABP9SMP9_9MICC</name>
<sequence>MVTVAVTGLNAVQHIVVLMLENRSFDHMLGYLYADSANVSPVGDPFEGLTGTESCPGSDGSPVEVYQLTPSTPDVYFMPGADPGEGYQATNEQLYGSAGSPKAGTVPSMTGFVTNYAGAIKDNLAKGWHVVPGTTEHMIMGCFTPQTLPVLSAMAKGFAVCDAWFASVPTMTMPNRAFACAGTSQGNLDDKAKRFTVPSIFGHLGNHGIPWKIYGETKQPLTKLDFDDTRHAPASNIGLFTDFQADAAAGKLPAYAFLEPSWSSTGNSEHPNYNVALGEEFLLDVYRAVRDGPAWDSTLLIITYDEHGGCYDHVAPPWGATPPDDAPGEFGFDFTRFGLRVPTVLISPLIPAGTVFRAPGSAPLDHTSILATIEHRWNLPALTRRDAAAPDVGGALSLTIPRTDDPLAGVQAPTPPPAARALAEQPSHLEQLRDELLAQT</sequence>
<evidence type="ECO:0000313" key="4">
    <source>
        <dbReference type="EMBL" id="GAA5197820.1"/>
    </source>
</evidence>
<dbReference type="EMBL" id="BAABKK010000024">
    <property type="protein sequence ID" value="GAA5197820.1"/>
    <property type="molecule type" value="Genomic_DNA"/>
</dbReference>
<dbReference type="InterPro" id="IPR007312">
    <property type="entry name" value="Phosphoesterase"/>
</dbReference>
<keyword evidence="5" id="KW-1185">Reference proteome</keyword>
<gene>
    <name evidence="4" type="ORF">GCM10023346_33530</name>
</gene>
<dbReference type="Proteomes" id="UP001500200">
    <property type="component" value="Unassembled WGS sequence"/>
</dbReference>
<keyword evidence="2" id="KW-0843">Virulence</keyword>
<accession>A0ABP9SMP9</accession>
<reference evidence="5" key="1">
    <citation type="journal article" date="2019" name="Int. J. Syst. Evol. Microbiol.">
        <title>The Global Catalogue of Microorganisms (GCM) 10K type strain sequencing project: providing services to taxonomists for standard genome sequencing and annotation.</title>
        <authorList>
            <consortium name="The Broad Institute Genomics Platform"/>
            <consortium name="The Broad Institute Genome Sequencing Center for Infectious Disease"/>
            <person name="Wu L."/>
            <person name="Ma J."/>
        </authorList>
    </citation>
    <scope>NUCLEOTIDE SEQUENCE [LARGE SCALE GENOMIC DNA]</scope>
    <source>
        <strain evidence="5">JCM 18514</strain>
    </source>
</reference>
<organism evidence="4 5">
    <name type="scientific">Arthrobacter gyeryongensis</name>
    <dbReference type="NCBI Taxonomy" id="1650592"/>
    <lineage>
        <taxon>Bacteria</taxon>
        <taxon>Bacillati</taxon>
        <taxon>Actinomycetota</taxon>
        <taxon>Actinomycetes</taxon>
        <taxon>Micrococcales</taxon>
        <taxon>Micrococcaceae</taxon>
        <taxon>Arthrobacter</taxon>
    </lineage>
</organism>
<evidence type="ECO:0000256" key="1">
    <source>
        <dbReference type="ARBA" id="ARBA00022801"/>
    </source>
</evidence>
<feature type="region of interest" description="Disordered" evidence="3">
    <location>
        <begin position="403"/>
        <end position="427"/>
    </location>
</feature>
<dbReference type="PANTHER" id="PTHR31956">
    <property type="entry name" value="NON-SPECIFIC PHOSPHOLIPASE C4-RELATED"/>
    <property type="match status" value="1"/>
</dbReference>
<dbReference type="Pfam" id="PF04185">
    <property type="entry name" value="Phosphoesterase"/>
    <property type="match status" value="1"/>
</dbReference>
<proteinExistence type="predicted"/>